<gene>
    <name evidence="10" type="ORF">MELIAE_LOCUS13091</name>
</gene>
<dbReference type="InterPro" id="IPR050549">
    <property type="entry name" value="MFS_Trehalose_Transporter"/>
</dbReference>
<feature type="chain" id="PRO_5040461493" description="Facilitated trehalose transporter Tret1-like" evidence="9">
    <location>
        <begin position="25"/>
        <end position="448"/>
    </location>
</feature>
<feature type="transmembrane region" description="Helical" evidence="8">
    <location>
        <begin position="310"/>
        <end position="332"/>
    </location>
</feature>
<keyword evidence="6" id="KW-0325">Glycoprotein</keyword>
<feature type="transmembrane region" description="Helical" evidence="8">
    <location>
        <begin position="78"/>
        <end position="96"/>
    </location>
</feature>
<sequence length="448" mass="48592">MGFYIYFVALIANFLLFEVGSTLSWTSPVFPKLTGTDNPLSRPITTDERSIIAGIPNIGAAIGPFVTGKIADRFGRKVTLLCVAVPYVISFVALAFAQNVCIFYVARFIQGVALGCTLQIVSMYFGEITEKSNRGRISSSLAIFSGLGVLFCYLFGPYLSIRLFSLIFAIPAGLVIVLYTFIPESPLYLANKGDRSGAEKSLMKLRSKSASEVAEELSELMRFCEKSQCKGTLKDVFTSRGLMKAFYISLGVLQITPLVGIGPILAYMQTIFDSAGGAIPSHLGSILVSIIKVLSCLLTSIIVEKTGKKVLLLISSVGVFLALTGLSTFFFLQTNGVDVSYISWIPVTSLILYMTFFSIGVYPISWVIMGELFPSNVRSVASSLLTSLNFSASFLITIVFPYLEDSLGLGPAFLFFAGSGVLGGIFVYYCVFETNGKSLSEIQDLLNK</sequence>
<evidence type="ECO:0000256" key="4">
    <source>
        <dbReference type="ARBA" id="ARBA00022989"/>
    </source>
</evidence>
<feature type="transmembrane region" description="Helical" evidence="8">
    <location>
        <begin position="102"/>
        <end position="125"/>
    </location>
</feature>
<dbReference type="FunFam" id="1.20.1250.20:FF:000055">
    <property type="entry name" value="Facilitated trehalose transporter Tret1-2 homolog"/>
    <property type="match status" value="1"/>
</dbReference>
<comment type="similarity">
    <text evidence="7">Belongs to the major facilitator superfamily. Sugar transporter (TC 2.A.1.1) family. Trehalose transporter subfamily.</text>
</comment>
<reference evidence="10" key="1">
    <citation type="submission" date="2021-12" db="EMBL/GenBank/DDBJ databases">
        <authorList>
            <person name="King R."/>
        </authorList>
    </citation>
    <scope>NUCLEOTIDE SEQUENCE</scope>
</reference>
<dbReference type="PROSITE" id="PS00217">
    <property type="entry name" value="SUGAR_TRANSPORT_2"/>
    <property type="match status" value="1"/>
</dbReference>
<evidence type="ECO:0000256" key="8">
    <source>
        <dbReference type="SAM" id="Phobius"/>
    </source>
</evidence>
<dbReference type="SUPFAM" id="SSF103473">
    <property type="entry name" value="MFS general substrate transporter"/>
    <property type="match status" value="1"/>
</dbReference>
<keyword evidence="5 8" id="KW-0472">Membrane</keyword>
<feature type="signal peptide" evidence="9">
    <location>
        <begin position="1"/>
        <end position="24"/>
    </location>
</feature>
<organism evidence="10 11">
    <name type="scientific">Brassicogethes aeneus</name>
    <name type="common">Rape pollen beetle</name>
    <name type="synonym">Meligethes aeneus</name>
    <dbReference type="NCBI Taxonomy" id="1431903"/>
    <lineage>
        <taxon>Eukaryota</taxon>
        <taxon>Metazoa</taxon>
        <taxon>Ecdysozoa</taxon>
        <taxon>Arthropoda</taxon>
        <taxon>Hexapoda</taxon>
        <taxon>Insecta</taxon>
        <taxon>Pterygota</taxon>
        <taxon>Neoptera</taxon>
        <taxon>Endopterygota</taxon>
        <taxon>Coleoptera</taxon>
        <taxon>Polyphaga</taxon>
        <taxon>Cucujiformia</taxon>
        <taxon>Nitidulidae</taxon>
        <taxon>Meligethinae</taxon>
        <taxon>Brassicogethes</taxon>
    </lineage>
</organism>
<feature type="transmembrane region" description="Helical" evidence="8">
    <location>
        <begin position="279"/>
        <end position="303"/>
    </location>
</feature>
<keyword evidence="11" id="KW-1185">Reference proteome</keyword>
<dbReference type="OrthoDB" id="4142200at2759"/>
<name>A0A9P0FNR2_BRAAE</name>
<evidence type="ECO:0000313" key="10">
    <source>
        <dbReference type="EMBL" id="CAH0564573.1"/>
    </source>
</evidence>
<feature type="transmembrane region" description="Helical" evidence="8">
    <location>
        <begin position="409"/>
        <end position="431"/>
    </location>
</feature>
<feature type="transmembrane region" description="Helical" evidence="8">
    <location>
        <begin position="137"/>
        <end position="156"/>
    </location>
</feature>
<evidence type="ECO:0008006" key="12">
    <source>
        <dbReference type="Google" id="ProtNLM"/>
    </source>
</evidence>
<evidence type="ECO:0000256" key="5">
    <source>
        <dbReference type="ARBA" id="ARBA00023136"/>
    </source>
</evidence>
<comment type="subcellular location">
    <subcellularLocation>
        <location evidence="1">Cell membrane</location>
        <topology evidence="1">Multi-pass membrane protein</topology>
    </subcellularLocation>
</comment>
<protein>
    <recommendedName>
        <fullName evidence="12">Facilitated trehalose transporter Tret1-like</fullName>
    </recommendedName>
</protein>
<feature type="transmembrane region" description="Helical" evidence="8">
    <location>
        <begin position="344"/>
        <end position="368"/>
    </location>
</feature>
<dbReference type="GO" id="GO:0005886">
    <property type="term" value="C:plasma membrane"/>
    <property type="evidence" value="ECO:0007669"/>
    <property type="project" value="UniProtKB-SubCell"/>
</dbReference>
<evidence type="ECO:0000256" key="9">
    <source>
        <dbReference type="SAM" id="SignalP"/>
    </source>
</evidence>
<keyword evidence="3 8" id="KW-0812">Transmembrane</keyword>
<keyword evidence="9" id="KW-0732">Signal</keyword>
<evidence type="ECO:0000256" key="7">
    <source>
        <dbReference type="ARBA" id="ARBA00024348"/>
    </source>
</evidence>
<dbReference type="InterPro" id="IPR005829">
    <property type="entry name" value="Sugar_transporter_CS"/>
</dbReference>
<feature type="transmembrane region" description="Helical" evidence="8">
    <location>
        <begin position="245"/>
        <end position="267"/>
    </location>
</feature>
<dbReference type="PANTHER" id="PTHR48021:SF47">
    <property type="entry name" value="GH17672P"/>
    <property type="match status" value="1"/>
</dbReference>
<dbReference type="PROSITE" id="PS00216">
    <property type="entry name" value="SUGAR_TRANSPORT_1"/>
    <property type="match status" value="1"/>
</dbReference>
<evidence type="ECO:0000256" key="6">
    <source>
        <dbReference type="ARBA" id="ARBA00023180"/>
    </source>
</evidence>
<feature type="transmembrane region" description="Helical" evidence="8">
    <location>
        <begin position="50"/>
        <end position="66"/>
    </location>
</feature>
<proteinExistence type="inferred from homology"/>
<evidence type="ECO:0000256" key="3">
    <source>
        <dbReference type="ARBA" id="ARBA00022692"/>
    </source>
</evidence>
<feature type="transmembrane region" description="Helical" evidence="8">
    <location>
        <begin position="380"/>
        <end position="403"/>
    </location>
</feature>
<dbReference type="InterPro" id="IPR036259">
    <property type="entry name" value="MFS_trans_sf"/>
</dbReference>
<evidence type="ECO:0000313" key="11">
    <source>
        <dbReference type="Proteomes" id="UP001154078"/>
    </source>
</evidence>
<keyword evidence="2" id="KW-1003">Cell membrane</keyword>
<dbReference type="PRINTS" id="PR00171">
    <property type="entry name" value="SUGRTRNSPORT"/>
</dbReference>
<keyword evidence="4 8" id="KW-1133">Transmembrane helix</keyword>
<dbReference type="InterPro" id="IPR005828">
    <property type="entry name" value="MFS_sugar_transport-like"/>
</dbReference>
<dbReference type="PANTHER" id="PTHR48021">
    <property type="match status" value="1"/>
</dbReference>
<dbReference type="EMBL" id="OV121140">
    <property type="protein sequence ID" value="CAH0564573.1"/>
    <property type="molecule type" value="Genomic_DNA"/>
</dbReference>
<dbReference type="InterPro" id="IPR003663">
    <property type="entry name" value="Sugar/inositol_transpt"/>
</dbReference>
<dbReference type="GO" id="GO:0022857">
    <property type="term" value="F:transmembrane transporter activity"/>
    <property type="evidence" value="ECO:0007669"/>
    <property type="project" value="InterPro"/>
</dbReference>
<feature type="transmembrane region" description="Helical" evidence="8">
    <location>
        <begin position="162"/>
        <end position="182"/>
    </location>
</feature>
<accession>A0A9P0FNR2</accession>
<dbReference type="Gene3D" id="1.20.1250.20">
    <property type="entry name" value="MFS general substrate transporter like domains"/>
    <property type="match status" value="1"/>
</dbReference>
<dbReference type="Pfam" id="PF00083">
    <property type="entry name" value="Sugar_tr"/>
    <property type="match status" value="1"/>
</dbReference>
<evidence type="ECO:0000256" key="1">
    <source>
        <dbReference type="ARBA" id="ARBA00004651"/>
    </source>
</evidence>
<dbReference type="AlphaFoldDB" id="A0A9P0FNR2"/>
<dbReference type="Proteomes" id="UP001154078">
    <property type="component" value="Chromosome 9"/>
</dbReference>
<evidence type="ECO:0000256" key="2">
    <source>
        <dbReference type="ARBA" id="ARBA00022475"/>
    </source>
</evidence>